<evidence type="ECO:0000313" key="5">
    <source>
        <dbReference type="Proteomes" id="UP000269396"/>
    </source>
</evidence>
<dbReference type="PANTHER" id="PTHR10865">
    <property type="entry name" value="METASTASIS-ASSOCIATED PROTEIN AND MESODERM INDUCTION EARLY RESPONSE PROTEIN"/>
    <property type="match status" value="1"/>
</dbReference>
<feature type="domain" description="ELM2" evidence="3">
    <location>
        <begin position="36"/>
        <end position="142"/>
    </location>
</feature>
<evidence type="ECO:0000313" key="4">
    <source>
        <dbReference type="EMBL" id="VDP62531.1"/>
    </source>
</evidence>
<dbReference type="PANTHER" id="PTHR10865:SF28">
    <property type="entry name" value="ELM2 DOMAIN-CONTAINING PROTEIN"/>
    <property type="match status" value="1"/>
</dbReference>
<feature type="region of interest" description="Disordered" evidence="2">
    <location>
        <begin position="1"/>
        <end position="32"/>
    </location>
</feature>
<accession>A0A3P8EZV3</accession>
<evidence type="ECO:0000256" key="2">
    <source>
        <dbReference type="SAM" id="MobiDB-lite"/>
    </source>
</evidence>
<name>A0A3P8EZV3_9TREM</name>
<dbReference type="InterPro" id="IPR040138">
    <property type="entry name" value="MIER/MTA"/>
</dbReference>
<protein>
    <recommendedName>
        <fullName evidence="3">ELM2 domain-containing protein</fullName>
    </recommendedName>
</protein>
<evidence type="ECO:0000256" key="1">
    <source>
        <dbReference type="ARBA" id="ARBA00023242"/>
    </source>
</evidence>
<proteinExistence type="predicted"/>
<dbReference type="GO" id="GO:0003714">
    <property type="term" value="F:transcription corepressor activity"/>
    <property type="evidence" value="ECO:0007669"/>
    <property type="project" value="TreeGrafter"/>
</dbReference>
<organism evidence="4 5">
    <name type="scientific">Schistosoma mattheei</name>
    <dbReference type="NCBI Taxonomy" id="31246"/>
    <lineage>
        <taxon>Eukaryota</taxon>
        <taxon>Metazoa</taxon>
        <taxon>Spiralia</taxon>
        <taxon>Lophotrochozoa</taxon>
        <taxon>Platyhelminthes</taxon>
        <taxon>Trematoda</taxon>
        <taxon>Digenea</taxon>
        <taxon>Strigeidida</taxon>
        <taxon>Schistosomatoidea</taxon>
        <taxon>Schistosomatidae</taxon>
        <taxon>Schistosoma</taxon>
    </lineage>
</organism>
<dbReference type="PROSITE" id="PS51156">
    <property type="entry name" value="ELM2"/>
    <property type="match status" value="1"/>
</dbReference>
<dbReference type="EMBL" id="UZAL01033055">
    <property type="protein sequence ID" value="VDP62531.1"/>
    <property type="molecule type" value="Genomic_DNA"/>
</dbReference>
<gene>
    <name evidence="4" type="ORF">SMTD_LOCUS13017</name>
</gene>
<dbReference type="InterPro" id="IPR000949">
    <property type="entry name" value="ELM2_dom"/>
</dbReference>
<dbReference type="Proteomes" id="UP000269396">
    <property type="component" value="Unassembled WGS sequence"/>
</dbReference>
<reference evidence="4 5" key="1">
    <citation type="submission" date="2018-11" db="EMBL/GenBank/DDBJ databases">
        <authorList>
            <consortium name="Pathogen Informatics"/>
        </authorList>
    </citation>
    <scope>NUCLEOTIDE SEQUENCE [LARGE SCALE GENOMIC DNA]</scope>
    <source>
        <strain>Denwood</strain>
        <strain evidence="5">Zambia</strain>
    </source>
</reference>
<dbReference type="GO" id="GO:0000122">
    <property type="term" value="P:negative regulation of transcription by RNA polymerase II"/>
    <property type="evidence" value="ECO:0007669"/>
    <property type="project" value="TreeGrafter"/>
</dbReference>
<dbReference type="GO" id="GO:0005654">
    <property type="term" value="C:nucleoplasm"/>
    <property type="evidence" value="ECO:0007669"/>
    <property type="project" value="TreeGrafter"/>
</dbReference>
<dbReference type="Gene3D" id="4.10.1240.50">
    <property type="match status" value="1"/>
</dbReference>
<dbReference type="AlphaFoldDB" id="A0A3P8EZV3"/>
<keyword evidence="1" id="KW-0539">Nucleus</keyword>
<dbReference type="Pfam" id="PF01448">
    <property type="entry name" value="ELM2"/>
    <property type="match status" value="1"/>
</dbReference>
<evidence type="ECO:0000259" key="3">
    <source>
        <dbReference type="PROSITE" id="PS51156"/>
    </source>
</evidence>
<dbReference type="Gene3D" id="1.10.10.60">
    <property type="entry name" value="Homeodomain-like"/>
    <property type="match status" value="2"/>
</dbReference>
<keyword evidence="5" id="KW-1185">Reference proteome</keyword>
<dbReference type="GO" id="GO:0042826">
    <property type="term" value="F:histone deacetylase binding"/>
    <property type="evidence" value="ECO:0007669"/>
    <property type="project" value="TreeGrafter"/>
</dbReference>
<sequence length="386" mass="44151">MLSFHPSKGQETTPSYNSDEDEDYCPSEDSGRDWKGEIKIGEDYQANIPILALASNVMENQCDESRSSYYGSERIFQESSLVWKPSEKLCEADVTRFERSYAQVVLSTLPTERTIDDEEALFLLMRCDYDTDEALQRLQFKAVSPMAVPGYLDSWSESDCAAFEKSFALCGKDFRQIRETRVWLPYMSSFFTLPCYFTDQFLLLTLKLVNSIEINESNQLFEEIERYSYQKIGDMENHWKGLRHKTVSELIHFYYLWKKTARHDEFARIYRRDKKKSSHPNIADFMDCLAMEQEILAESYMQNASDIVLSTATSNADIQSYPHKSIQHTSINNIGSIKAGGCQIGSSIICNNGQNTGVVSANCSETCTSRSPINRFTALSDDMSKL</sequence>